<dbReference type="RefSeq" id="WP_121806389.1">
    <property type="nucleotide sequence ID" value="NZ_RDBE01000007.1"/>
</dbReference>
<dbReference type="InterPro" id="IPR028098">
    <property type="entry name" value="Glyco_trans_4-like_N"/>
</dbReference>
<feature type="domain" description="Glycosyl transferase family 1" evidence="3">
    <location>
        <begin position="192"/>
        <end position="339"/>
    </location>
</feature>
<dbReference type="Pfam" id="PF13439">
    <property type="entry name" value="Glyco_transf_4"/>
    <property type="match status" value="1"/>
</dbReference>
<name>A0A3L8P2S1_9ACTN</name>
<sequence length="366" mass="40276">MSEAPLRVAFVVEQTLGHRTHSESLHAAVDRSHDIDARWVPVPFEVTGRARALPLWSNWTVRAGTRARLGLRRVTRGWRPDLVYFHTQVSAVLAGRWLRRVPAVISMDATPVQYDSIGAAYHHHAGSPRAERAKWWLNRRALRRARAVIAFSDWTRASLIEHYDVDPARVHVIPPGVDTTVWQPRADRDAVPDEPLRVLFAGNDFVRKGGPELLRAFAGLGLPGVELHVVTGADVESAPGVHVHRGLRPNSEELIRLFQRADIFCMPTHGDALGIVYLEAAACGVPAIGTDVGAVPEAVVEGVTGLLIPPGDVEALTAALRTLLTDPARRRAYGTAARELAERRFDAHRNLARMLAICRQAAQGRP</sequence>
<feature type="domain" description="Glycosyltransferase subfamily 4-like N-terminal" evidence="4">
    <location>
        <begin position="48"/>
        <end position="180"/>
    </location>
</feature>
<keyword evidence="6" id="KW-1185">Reference proteome</keyword>
<keyword evidence="2 5" id="KW-0808">Transferase</keyword>
<evidence type="ECO:0000313" key="5">
    <source>
        <dbReference type="EMBL" id="RLV49287.1"/>
    </source>
</evidence>
<dbReference type="GO" id="GO:0016757">
    <property type="term" value="F:glycosyltransferase activity"/>
    <property type="evidence" value="ECO:0007669"/>
    <property type="project" value="UniProtKB-KW"/>
</dbReference>
<dbReference type="InterPro" id="IPR050194">
    <property type="entry name" value="Glycosyltransferase_grp1"/>
</dbReference>
<organism evidence="5 6">
    <name type="scientific">Nocardioides mangrovicus</name>
    <dbReference type="NCBI Taxonomy" id="2478913"/>
    <lineage>
        <taxon>Bacteria</taxon>
        <taxon>Bacillati</taxon>
        <taxon>Actinomycetota</taxon>
        <taxon>Actinomycetes</taxon>
        <taxon>Propionibacteriales</taxon>
        <taxon>Nocardioidaceae</taxon>
        <taxon>Nocardioides</taxon>
    </lineage>
</organism>
<evidence type="ECO:0000313" key="6">
    <source>
        <dbReference type="Proteomes" id="UP000281708"/>
    </source>
</evidence>
<evidence type="ECO:0000259" key="3">
    <source>
        <dbReference type="Pfam" id="PF00534"/>
    </source>
</evidence>
<dbReference type="PANTHER" id="PTHR45947">
    <property type="entry name" value="SULFOQUINOVOSYL TRANSFERASE SQD2"/>
    <property type="match status" value="1"/>
</dbReference>
<dbReference type="AlphaFoldDB" id="A0A3L8P2S1"/>
<dbReference type="EMBL" id="RDBE01000007">
    <property type="protein sequence ID" value="RLV49287.1"/>
    <property type="molecule type" value="Genomic_DNA"/>
</dbReference>
<gene>
    <name evidence="5" type="ORF">D9V37_12135</name>
</gene>
<reference evidence="5 6" key="1">
    <citation type="submission" date="2018-10" db="EMBL/GenBank/DDBJ databases">
        <title>Marmoricola sp. 4Q3S-7 whole genome shotgun sequence.</title>
        <authorList>
            <person name="Li F."/>
        </authorList>
    </citation>
    <scope>NUCLEOTIDE SEQUENCE [LARGE SCALE GENOMIC DNA]</scope>
    <source>
        <strain evidence="5 6">4Q3S-7</strain>
    </source>
</reference>
<dbReference type="CDD" id="cd03801">
    <property type="entry name" value="GT4_PimA-like"/>
    <property type="match status" value="1"/>
</dbReference>
<evidence type="ECO:0000256" key="2">
    <source>
        <dbReference type="ARBA" id="ARBA00022679"/>
    </source>
</evidence>
<comment type="caution">
    <text evidence="5">The sequence shown here is derived from an EMBL/GenBank/DDBJ whole genome shotgun (WGS) entry which is preliminary data.</text>
</comment>
<dbReference type="InterPro" id="IPR001296">
    <property type="entry name" value="Glyco_trans_1"/>
</dbReference>
<dbReference type="Gene3D" id="3.40.50.2000">
    <property type="entry name" value="Glycogen Phosphorylase B"/>
    <property type="match status" value="2"/>
</dbReference>
<evidence type="ECO:0000256" key="1">
    <source>
        <dbReference type="ARBA" id="ARBA00022676"/>
    </source>
</evidence>
<proteinExistence type="predicted"/>
<dbReference type="OrthoDB" id="9765330at2"/>
<dbReference type="SUPFAM" id="SSF53756">
    <property type="entry name" value="UDP-Glycosyltransferase/glycogen phosphorylase"/>
    <property type="match status" value="1"/>
</dbReference>
<evidence type="ECO:0000259" key="4">
    <source>
        <dbReference type="Pfam" id="PF13439"/>
    </source>
</evidence>
<keyword evidence="1" id="KW-0328">Glycosyltransferase</keyword>
<protein>
    <submittedName>
        <fullName evidence="5">Glycosyltransferase family 1 protein</fullName>
    </submittedName>
</protein>
<dbReference type="GO" id="GO:1901137">
    <property type="term" value="P:carbohydrate derivative biosynthetic process"/>
    <property type="evidence" value="ECO:0007669"/>
    <property type="project" value="UniProtKB-ARBA"/>
</dbReference>
<dbReference type="Proteomes" id="UP000281708">
    <property type="component" value="Unassembled WGS sequence"/>
</dbReference>
<dbReference type="PANTHER" id="PTHR45947:SF3">
    <property type="entry name" value="SULFOQUINOVOSYL TRANSFERASE SQD2"/>
    <property type="match status" value="1"/>
</dbReference>
<accession>A0A3L8P2S1</accession>
<dbReference type="Pfam" id="PF00534">
    <property type="entry name" value="Glycos_transf_1"/>
    <property type="match status" value="1"/>
</dbReference>